<dbReference type="PROSITE" id="PS51257">
    <property type="entry name" value="PROKAR_LIPOPROTEIN"/>
    <property type="match status" value="1"/>
</dbReference>
<dbReference type="PANTHER" id="PTHR43032">
    <property type="entry name" value="PROTEIN-METHIONINE-SULFOXIDE REDUCTASE"/>
    <property type="match status" value="1"/>
</dbReference>
<dbReference type="EMBL" id="CP001344">
    <property type="protein sequence ID" value="ACL46477.1"/>
    <property type="molecule type" value="Genomic_DNA"/>
</dbReference>
<evidence type="ECO:0000313" key="2">
    <source>
        <dbReference type="EMBL" id="ACL46477.1"/>
    </source>
</evidence>
<dbReference type="Gene3D" id="3.90.420.10">
    <property type="entry name" value="Oxidoreductase, molybdopterin-binding domain"/>
    <property type="match status" value="1"/>
</dbReference>
<dbReference type="InterPro" id="IPR000572">
    <property type="entry name" value="OxRdtase_Mopterin-bd_dom"/>
</dbReference>
<dbReference type="KEGG" id="cyn:Cyan7425_4164"/>
<feature type="domain" description="Oxidoreductase molybdopterin-binding" evidence="1">
    <location>
        <begin position="77"/>
        <end position="216"/>
    </location>
</feature>
<evidence type="ECO:0000259" key="1">
    <source>
        <dbReference type="Pfam" id="PF00174"/>
    </source>
</evidence>
<name>B8HWQ1_CYAP4</name>
<dbReference type="InterPro" id="IPR006311">
    <property type="entry name" value="TAT_signal"/>
</dbReference>
<dbReference type="InterPro" id="IPR036374">
    <property type="entry name" value="OxRdtase_Mopterin-bd_sf"/>
</dbReference>
<dbReference type="PANTHER" id="PTHR43032:SF2">
    <property type="entry name" value="BLL0505 PROTEIN"/>
    <property type="match status" value="1"/>
</dbReference>
<sequence>MDNKQLPRRQLLQMLGISGLGYALSGCVPASLTTKVGEWSEPLNQRVEELLLSAQPVPEFPVSAIEPSALLVNSYSDIPQLNPLTFRLAIEGEVNHPLQLSLQDFQQLPRTSMVIRHVCVEGWAAIVQWGGVRLNELARLVQPLPQVRYVYFLSADGYYESWDLPSVLHPQTLLVDQKNGQPLPVENGAPLRLASPIKLGYKQSKWVTRVIFTSKLARQRGYWEDLGYEWFAGL</sequence>
<reference evidence="2" key="1">
    <citation type="submission" date="2009-01" db="EMBL/GenBank/DDBJ databases">
        <title>Complete sequence of chromosome Cyanothece sp. PCC 7425.</title>
        <authorList>
            <consortium name="US DOE Joint Genome Institute"/>
            <person name="Lucas S."/>
            <person name="Copeland A."/>
            <person name="Lapidus A."/>
            <person name="Glavina del Rio T."/>
            <person name="Dalin E."/>
            <person name="Tice H."/>
            <person name="Bruce D."/>
            <person name="Goodwin L."/>
            <person name="Pitluck S."/>
            <person name="Sims D."/>
            <person name="Meineke L."/>
            <person name="Brettin T."/>
            <person name="Detter J.C."/>
            <person name="Han C."/>
            <person name="Larimer F."/>
            <person name="Land M."/>
            <person name="Hauser L."/>
            <person name="Kyrpides N."/>
            <person name="Ovchinnikova G."/>
            <person name="Liberton M."/>
            <person name="Stoeckel J."/>
            <person name="Banerjee A."/>
            <person name="Singh A."/>
            <person name="Page L."/>
            <person name="Sato H."/>
            <person name="Zhao L."/>
            <person name="Sherman L."/>
            <person name="Pakrasi H."/>
            <person name="Richardson P."/>
        </authorList>
    </citation>
    <scope>NUCLEOTIDE SEQUENCE</scope>
    <source>
        <strain evidence="2">PCC 7425</strain>
    </source>
</reference>
<dbReference type="STRING" id="395961.Cyan7425_4164"/>
<protein>
    <submittedName>
        <fullName evidence="2">Oxidoreductase molybdopterin binding</fullName>
    </submittedName>
</protein>
<dbReference type="PROSITE" id="PS51318">
    <property type="entry name" value="TAT"/>
    <property type="match status" value="1"/>
</dbReference>
<dbReference type="HOGENOM" id="CLU_045520_2_0_3"/>
<proteinExistence type="predicted"/>
<dbReference type="Pfam" id="PF00174">
    <property type="entry name" value="Oxidored_molyb"/>
    <property type="match status" value="1"/>
</dbReference>
<dbReference type="AlphaFoldDB" id="B8HWQ1"/>
<organism evidence="2">
    <name type="scientific">Cyanothece sp. (strain PCC 7425 / ATCC 29141)</name>
    <dbReference type="NCBI Taxonomy" id="395961"/>
    <lineage>
        <taxon>Bacteria</taxon>
        <taxon>Bacillati</taxon>
        <taxon>Cyanobacteriota</taxon>
        <taxon>Cyanophyceae</taxon>
        <taxon>Gomontiellales</taxon>
        <taxon>Cyanothecaceae</taxon>
        <taxon>Cyanothece</taxon>
    </lineage>
</organism>
<dbReference type="eggNOG" id="COG2041">
    <property type="taxonomic scope" value="Bacteria"/>
</dbReference>
<dbReference type="SUPFAM" id="SSF56524">
    <property type="entry name" value="Oxidoreductase molybdopterin-binding domain"/>
    <property type="match status" value="1"/>
</dbReference>
<gene>
    <name evidence="2" type="ordered locus">Cyan7425_4164</name>
</gene>
<accession>B8HWQ1</accession>
<dbReference type="OrthoDB" id="9778777at2"/>